<organism evidence="1 2">
    <name type="scientific">Maribacter hydrothermalis</name>
    <dbReference type="NCBI Taxonomy" id="1836467"/>
    <lineage>
        <taxon>Bacteria</taxon>
        <taxon>Pseudomonadati</taxon>
        <taxon>Bacteroidota</taxon>
        <taxon>Flavobacteriia</taxon>
        <taxon>Flavobacteriales</taxon>
        <taxon>Flavobacteriaceae</taxon>
        <taxon>Maribacter</taxon>
    </lineage>
</organism>
<proteinExistence type="predicted"/>
<gene>
    <name evidence="1" type="ORF">A9200_08895</name>
</gene>
<evidence type="ECO:0000313" key="2">
    <source>
        <dbReference type="Proteomes" id="UP000092164"/>
    </source>
</evidence>
<protein>
    <submittedName>
        <fullName evidence="1">Uncharacterized protein</fullName>
    </submittedName>
</protein>
<dbReference type="Proteomes" id="UP000092164">
    <property type="component" value="Unassembled WGS sequence"/>
</dbReference>
<sequence length="121" mass="13494">MPWSIYKKSGNISTASWLSPPLTKLVPFSSIRIKNQPLGVIKNQDGTFKISMTFKTLRKVVEISCLGYECIAFMINDLLDGKSNIFKLRSNTYELQEAVDSANLKKLSAQQIVKIAVNGIP</sequence>
<dbReference type="AlphaFoldDB" id="A0A1B7Z1V4"/>
<accession>A0A1B7Z1V4</accession>
<keyword evidence="2" id="KW-1185">Reference proteome</keyword>
<evidence type="ECO:0000313" key="1">
    <source>
        <dbReference type="EMBL" id="OBR36530.1"/>
    </source>
</evidence>
<reference evidence="2" key="1">
    <citation type="submission" date="2016-06" db="EMBL/GenBank/DDBJ databases">
        <authorList>
            <person name="Zhan P."/>
        </authorList>
    </citation>
    <scope>NUCLEOTIDE SEQUENCE [LARGE SCALE GENOMIC DNA]</scope>
    <source>
        <strain evidence="2">T28</strain>
    </source>
</reference>
<name>A0A1B7Z1V4_9FLAO</name>
<dbReference type="KEGG" id="mart:BTR34_13005"/>
<dbReference type="EMBL" id="LZFP01000045">
    <property type="protein sequence ID" value="OBR36530.1"/>
    <property type="molecule type" value="Genomic_DNA"/>
</dbReference>
<comment type="caution">
    <text evidence="1">The sequence shown here is derived from an EMBL/GenBank/DDBJ whole genome shotgun (WGS) entry which is preliminary data.</text>
</comment>